<comment type="caution">
    <text evidence="6">The sequence shown here is derived from an EMBL/GenBank/DDBJ whole genome shotgun (WGS) entry which is preliminary data.</text>
</comment>
<proteinExistence type="predicted"/>
<dbReference type="PROSITE" id="PS00018">
    <property type="entry name" value="EF_HAND_1"/>
    <property type="match status" value="2"/>
</dbReference>
<evidence type="ECO:0000256" key="4">
    <source>
        <dbReference type="SAM" id="MobiDB-lite"/>
    </source>
</evidence>
<keyword evidence="1" id="KW-0479">Metal-binding</keyword>
<dbReference type="PANTHER" id="PTHR23055:SF60">
    <property type="entry name" value="CALAXIN"/>
    <property type="match status" value="1"/>
</dbReference>
<feature type="domain" description="EF-hand" evidence="5">
    <location>
        <begin position="76"/>
        <end position="111"/>
    </location>
</feature>
<evidence type="ECO:0000259" key="5">
    <source>
        <dbReference type="PROSITE" id="PS50222"/>
    </source>
</evidence>
<evidence type="ECO:0000313" key="6">
    <source>
        <dbReference type="EMBL" id="GBP38702.1"/>
    </source>
</evidence>
<dbReference type="STRING" id="151549.A0A4C1VJX9"/>
<keyword evidence="3" id="KW-0106">Calcium</keyword>
<dbReference type="SUPFAM" id="SSF47473">
    <property type="entry name" value="EF-hand"/>
    <property type="match status" value="1"/>
</dbReference>
<evidence type="ECO:0000256" key="3">
    <source>
        <dbReference type="ARBA" id="ARBA00022837"/>
    </source>
</evidence>
<name>A0A4C1VJX9_EUMVA</name>
<dbReference type="Proteomes" id="UP000299102">
    <property type="component" value="Unassembled WGS sequence"/>
</dbReference>
<evidence type="ECO:0000313" key="7">
    <source>
        <dbReference type="Proteomes" id="UP000299102"/>
    </source>
</evidence>
<keyword evidence="2" id="KW-0677">Repeat</keyword>
<dbReference type="Gene3D" id="1.10.238.10">
    <property type="entry name" value="EF-hand"/>
    <property type="match status" value="1"/>
</dbReference>
<evidence type="ECO:0000256" key="1">
    <source>
        <dbReference type="ARBA" id="ARBA00022723"/>
    </source>
</evidence>
<accession>A0A4C1VJX9</accession>
<reference evidence="6 7" key="1">
    <citation type="journal article" date="2019" name="Commun. Biol.">
        <title>The bagworm genome reveals a unique fibroin gene that provides high tensile strength.</title>
        <authorList>
            <person name="Kono N."/>
            <person name="Nakamura H."/>
            <person name="Ohtoshi R."/>
            <person name="Tomita M."/>
            <person name="Numata K."/>
            <person name="Arakawa K."/>
        </authorList>
    </citation>
    <scope>NUCLEOTIDE SEQUENCE [LARGE SCALE GENOMIC DNA]</scope>
</reference>
<dbReference type="Pfam" id="PF13499">
    <property type="entry name" value="EF-hand_7"/>
    <property type="match status" value="1"/>
</dbReference>
<dbReference type="InterPro" id="IPR018247">
    <property type="entry name" value="EF_Hand_1_Ca_BS"/>
</dbReference>
<dbReference type="CDD" id="cd00051">
    <property type="entry name" value="EFh"/>
    <property type="match status" value="1"/>
</dbReference>
<feature type="region of interest" description="Disordered" evidence="4">
    <location>
        <begin position="173"/>
        <end position="216"/>
    </location>
</feature>
<feature type="domain" description="EF-hand" evidence="5">
    <location>
        <begin position="31"/>
        <end position="66"/>
    </location>
</feature>
<protein>
    <submittedName>
        <fullName evidence="6">EF-hand calcium-binding domain-containing protein 1</fullName>
    </submittedName>
</protein>
<dbReference type="AlphaFoldDB" id="A0A4C1VJX9"/>
<gene>
    <name evidence="6" type="primary">efcab1</name>
    <name evidence="6" type="ORF">EVAR_22351_1</name>
</gene>
<dbReference type="PROSITE" id="PS50222">
    <property type="entry name" value="EF_HAND_2"/>
    <property type="match status" value="2"/>
</dbReference>
<sequence>MAKTESFVRPSVRALRFEAWARGLSVLLRGSREERLRHCFGVYDLNADGYITRDEMFLLLKNSLLKQPGDEDPDEGVRELVELVLKKLDADKDGRVSLEDYKTFCDYALDTINEVQATTTVREVEMLPEMVEHLLTEYQSKPHVTKKSQDGFELRVARASGSPCDDAARCNSSDITMETARDAGPGAGRRPPRRETVSPAEASLESCPEGEALSGAKNVQRDKRDCTRRTTFNLTCYSVIRFEGRLHLFPSPNFRILLDDNSLWVAVGLRLGWMSANLCICRSIVETKGHRGPSFPIAMPLIPLSVRRWFSRTSREPSDLSPSDD</sequence>
<evidence type="ECO:0000256" key="2">
    <source>
        <dbReference type="ARBA" id="ARBA00022737"/>
    </source>
</evidence>
<dbReference type="OrthoDB" id="191686at2759"/>
<dbReference type="InterPro" id="IPR002048">
    <property type="entry name" value="EF_hand_dom"/>
</dbReference>
<dbReference type="InterPro" id="IPR028846">
    <property type="entry name" value="Recoverin"/>
</dbReference>
<organism evidence="6 7">
    <name type="scientific">Eumeta variegata</name>
    <name type="common">Bagworm moth</name>
    <name type="synonym">Eumeta japonica</name>
    <dbReference type="NCBI Taxonomy" id="151549"/>
    <lineage>
        <taxon>Eukaryota</taxon>
        <taxon>Metazoa</taxon>
        <taxon>Ecdysozoa</taxon>
        <taxon>Arthropoda</taxon>
        <taxon>Hexapoda</taxon>
        <taxon>Insecta</taxon>
        <taxon>Pterygota</taxon>
        <taxon>Neoptera</taxon>
        <taxon>Endopterygota</taxon>
        <taxon>Lepidoptera</taxon>
        <taxon>Glossata</taxon>
        <taxon>Ditrysia</taxon>
        <taxon>Tineoidea</taxon>
        <taxon>Psychidae</taxon>
        <taxon>Oiketicinae</taxon>
        <taxon>Eumeta</taxon>
    </lineage>
</organism>
<keyword evidence="7" id="KW-1185">Reference proteome</keyword>
<dbReference type="InterPro" id="IPR011992">
    <property type="entry name" value="EF-hand-dom_pair"/>
</dbReference>
<dbReference type="EMBL" id="BGZK01000353">
    <property type="protein sequence ID" value="GBP38702.1"/>
    <property type="molecule type" value="Genomic_DNA"/>
</dbReference>
<dbReference type="PANTHER" id="PTHR23055">
    <property type="entry name" value="CALCIUM BINDING PROTEINS"/>
    <property type="match status" value="1"/>
</dbReference>
<dbReference type="GO" id="GO:0005509">
    <property type="term" value="F:calcium ion binding"/>
    <property type="evidence" value="ECO:0007669"/>
    <property type="project" value="InterPro"/>
</dbReference>
<dbReference type="SMART" id="SM00054">
    <property type="entry name" value="EFh"/>
    <property type="match status" value="2"/>
</dbReference>